<evidence type="ECO:0000313" key="3">
    <source>
        <dbReference type="Proteomes" id="UP001500630"/>
    </source>
</evidence>
<name>A0ABP6XNS7_9ACTN</name>
<protein>
    <recommendedName>
        <fullName evidence="1">DUF397 domain-containing protein</fullName>
    </recommendedName>
</protein>
<accession>A0ABP6XNS7</accession>
<proteinExistence type="predicted"/>
<keyword evidence="3" id="KW-1185">Reference proteome</keyword>
<evidence type="ECO:0000259" key="1">
    <source>
        <dbReference type="Pfam" id="PF04149"/>
    </source>
</evidence>
<dbReference type="RefSeq" id="WP_345566640.1">
    <property type="nucleotide sequence ID" value="NZ_BAABDQ010000013.1"/>
</dbReference>
<evidence type="ECO:0000313" key="2">
    <source>
        <dbReference type="EMBL" id="GAA3569851.1"/>
    </source>
</evidence>
<gene>
    <name evidence="2" type="ORF">GCM10022419_058430</name>
</gene>
<dbReference type="EMBL" id="BAABDQ010000013">
    <property type="protein sequence ID" value="GAA3569851.1"/>
    <property type="molecule type" value="Genomic_DNA"/>
</dbReference>
<reference evidence="3" key="1">
    <citation type="journal article" date="2019" name="Int. J. Syst. Evol. Microbiol.">
        <title>The Global Catalogue of Microorganisms (GCM) 10K type strain sequencing project: providing services to taxonomists for standard genome sequencing and annotation.</title>
        <authorList>
            <consortium name="The Broad Institute Genomics Platform"/>
            <consortium name="The Broad Institute Genome Sequencing Center for Infectious Disease"/>
            <person name="Wu L."/>
            <person name="Ma J."/>
        </authorList>
    </citation>
    <scope>NUCLEOTIDE SEQUENCE [LARGE SCALE GENOMIC DNA]</scope>
    <source>
        <strain evidence="3">JCM 17326</strain>
    </source>
</reference>
<comment type="caution">
    <text evidence="2">The sequence shown here is derived from an EMBL/GenBank/DDBJ whole genome shotgun (WGS) entry which is preliminary data.</text>
</comment>
<dbReference type="Proteomes" id="UP001500630">
    <property type="component" value="Unassembled WGS sequence"/>
</dbReference>
<sequence>MNEAKGNKSPGIAWYKATFSDHGGGCVEVAIDRNRVAVRDSKDPCGPVLHFSAAEWNAFLSGVYAGEFDLA</sequence>
<dbReference type="Pfam" id="PF04149">
    <property type="entry name" value="DUF397"/>
    <property type="match status" value="1"/>
</dbReference>
<organism evidence="2 3">
    <name type="scientific">Nonomuraea rosea</name>
    <dbReference type="NCBI Taxonomy" id="638574"/>
    <lineage>
        <taxon>Bacteria</taxon>
        <taxon>Bacillati</taxon>
        <taxon>Actinomycetota</taxon>
        <taxon>Actinomycetes</taxon>
        <taxon>Streptosporangiales</taxon>
        <taxon>Streptosporangiaceae</taxon>
        <taxon>Nonomuraea</taxon>
    </lineage>
</organism>
<feature type="domain" description="DUF397" evidence="1">
    <location>
        <begin position="13"/>
        <end position="63"/>
    </location>
</feature>
<dbReference type="InterPro" id="IPR007278">
    <property type="entry name" value="DUF397"/>
</dbReference>